<reference evidence="2 3" key="1">
    <citation type="submission" date="2021-01" db="EMBL/GenBank/DDBJ databases">
        <title>Whole genome shotgun sequence of Asanoa iriomotensis NBRC 100142.</title>
        <authorList>
            <person name="Komaki H."/>
            <person name="Tamura T."/>
        </authorList>
    </citation>
    <scope>NUCLEOTIDE SEQUENCE [LARGE SCALE GENOMIC DNA]</scope>
    <source>
        <strain evidence="2 3">NBRC 100142</strain>
    </source>
</reference>
<feature type="transmembrane region" description="Helical" evidence="1">
    <location>
        <begin position="29"/>
        <end position="49"/>
    </location>
</feature>
<evidence type="ECO:0000313" key="3">
    <source>
        <dbReference type="Proteomes" id="UP000624325"/>
    </source>
</evidence>
<dbReference type="InterPro" id="IPR007354">
    <property type="entry name" value="CruF-like"/>
</dbReference>
<organism evidence="2 3">
    <name type="scientific">Asanoa iriomotensis</name>
    <dbReference type="NCBI Taxonomy" id="234613"/>
    <lineage>
        <taxon>Bacteria</taxon>
        <taxon>Bacillati</taxon>
        <taxon>Actinomycetota</taxon>
        <taxon>Actinomycetes</taxon>
        <taxon>Micromonosporales</taxon>
        <taxon>Micromonosporaceae</taxon>
        <taxon>Asanoa</taxon>
    </lineage>
</organism>
<dbReference type="Pfam" id="PF04240">
    <property type="entry name" value="Caroten_synth"/>
    <property type="match status" value="1"/>
</dbReference>
<sequence length="251" mass="25961">MTPRLPWYGLGLLILAQICYPLTSGGARAAVTVTTVVLGFALSVGHAALTRGPRVAGALVLVTTGGGLLVEAVGVAAGFPFGDYTYSGQLGPKIAGVPWVIPLAWTWMAWPAWLAAVRLVRHPAARILVAGVGLAAWDVFLDPQMVAEGYWTWSNPSPSLPGVPDVPLGNYAGWLVVAVLMMAFLGAVAGGPPGRDAPMYALYLWTWLSSILAHAAFLGLPASAGWGALAMGLVAVPLAASLVKIDDGVRA</sequence>
<dbReference type="PANTHER" id="PTHR39419:SF1">
    <property type="entry name" value="SLL0814 PROTEIN"/>
    <property type="match status" value="1"/>
</dbReference>
<accession>A0ABQ4BYC9</accession>
<comment type="caution">
    <text evidence="2">The sequence shown here is derived from an EMBL/GenBank/DDBJ whole genome shotgun (WGS) entry which is preliminary data.</text>
</comment>
<dbReference type="Proteomes" id="UP000624325">
    <property type="component" value="Unassembled WGS sequence"/>
</dbReference>
<keyword evidence="1" id="KW-1133">Transmembrane helix</keyword>
<gene>
    <name evidence="2" type="ORF">Air01nite_12610</name>
</gene>
<keyword evidence="3" id="KW-1185">Reference proteome</keyword>
<feature type="transmembrane region" description="Helical" evidence="1">
    <location>
        <begin position="202"/>
        <end position="220"/>
    </location>
</feature>
<dbReference type="RefSeq" id="WP_203700882.1">
    <property type="nucleotide sequence ID" value="NZ_BAAALU010000005.1"/>
</dbReference>
<dbReference type="EMBL" id="BONC01000005">
    <property type="protein sequence ID" value="GIF55166.1"/>
    <property type="molecule type" value="Genomic_DNA"/>
</dbReference>
<name>A0ABQ4BYC9_9ACTN</name>
<feature type="transmembrane region" description="Helical" evidence="1">
    <location>
        <begin position="7"/>
        <end position="23"/>
    </location>
</feature>
<protein>
    <submittedName>
        <fullName evidence="2">Membrane protein</fullName>
    </submittedName>
</protein>
<feature type="transmembrane region" description="Helical" evidence="1">
    <location>
        <begin position="171"/>
        <end position="190"/>
    </location>
</feature>
<feature type="transmembrane region" description="Helical" evidence="1">
    <location>
        <begin position="56"/>
        <end position="79"/>
    </location>
</feature>
<feature type="transmembrane region" description="Helical" evidence="1">
    <location>
        <begin position="226"/>
        <end position="245"/>
    </location>
</feature>
<dbReference type="PANTHER" id="PTHR39419">
    <property type="entry name" value="SLL0814 PROTEIN"/>
    <property type="match status" value="1"/>
</dbReference>
<keyword evidence="1" id="KW-0472">Membrane</keyword>
<evidence type="ECO:0000256" key="1">
    <source>
        <dbReference type="SAM" id="Phobius"/>
    </source>
</evidence>
<feature type="transmembrane region" description="Helical" evidence="1">
    <location>
        <begin position="99"/>
        <end position="120"/>
    </location>
</feature>
<keyword evidence="1" id="KW-0812">Transmembrane</keyword>
<proteinExistence type="predicted"/>
<evidence type="ECO:0000313" key="2">
    <source>
        <dbReference type="EMBL" id="GIF55166.1"/>
    </source>
</evidence>
<feature type="transmembrane region" description="Helical" evidence="1">
    <location>
        <begin position="127"/>
        <end position="151"/>
    </location>
</feature>